<dbReference type="InterPro" id="IPR003806">
    <property type="entry name" value="ATP-grasp_PylC-type"/>
</dbReference>
<accession>A0A8J9S2N9</accession>
<dbReference type="PANTHER" id="PTHR37018:SF1">
    <property type="entry name" value="CULTURE SPECIFIC PROTEIN, PUTATIVE (AFU_ORTHOLOGUE AFUA_2G00130)-RELATED"/>
    <property type="match status" value="1"/>
</dbReference>
<dbReference type="SUPFAM" id="SSF56059">
    <property type="entry name" value="Glutathione synthetase ATP-binding domain-like"/>
    <property type="match status" value="1"/>
</dbReference>
<dbReference type="GO" id="GO:0005524">
    <property type="term" value="F:ATP binding"/>
    <property type="evidence" value="ECO:0007669"/>
    <property type="project" value="InterPro"/>
</dbReference>
<dbReference type="Gene3D" id="3.30.470.20">
    <property type="entry name" value="ATP-grasp fold, B domain"/>
    <property type="match status" value="1"/>
</dbReference>
<dbReference type="PANTHER" id="PTHR37018">
    <property type="entry name" value="CULTURE SPECIFIC PROTEIN, PUTATIVE (AFU_ORTHOLOGUE AFUA_2G00130)-RELATED"/>
    <property type="match status" value="1"/>
</dbReference>
<dbReference type="EMBL" id="OU594942">
    <property type="protein sequence ID" value="CAG9277879.1"/>
    <property type="molecule type" value="Genomic_DNA"/>
</dbReference>
<dbReference type="AlphaFoldDB" id="A0A8J9S2N9"/>
<proteinExistence type="predicted"/>
<reference evidence="2" key="1">
    <citation type="submission" date="2022-02" db="EMBL/GenBank/DDBJ databases">
        <authorList>
            <person name="Giguere J D."/>
        </authorList>
    </citation>
    <scope>NUCLEOTIDE SEQUENCE</scope>
    <source>
        <strain evidence="2">CCAP 1055/1</strain>
    </source>
</reference>
<dbReference type="Proteomes" id="UP000836788">
    <property type="component" value="Chromosome 1"/>
</dbReference>
<gene>
    <name evidence="2" type="ORF">PTTT1_LOCUS5158</name>
</gene>
<dbReference type="InterPro" id="IPR053269">
    <property type="entry name" value="Asp-Met_ligase"/>
</dbReference>
<evidence type="ECO:0000313" key="2">
    <source>
        <dbReference type="EMBL" id="CAG9277879.1"/>
    </source>
</evidence>
<dbReference type="Pfam" id="PF02655">
    <property type="entry name" value="ATP-grasp_3"/>
    <property type="match status" value="1"/>
</dbReference>
<dbReference type="GO" id="GO:0046872">
    <property type="term" value="F:metal ion binding"/>
    <property type="evidence" value="ECO:0007669"/>
    <property type="project" value="InterPro"/>
</dbReference>
<organism evidence="2">
    <name type="scientific">Phaeodactylum tricornutum</name>
    <name type="common">Diatom</name>
    <dbReference type="NCBI Taxonomy" id="2850"/>
    <lineage>
        <taxon>Eukaryota</taxon>
        <taxon>Sar</taxon>
        <taxon>Stramenopiles</taxon>
        <taxon>Ochrophyta</taxon>
        <taxon>Bacillariophyta</taxon>
        <taxon>Bacillariophyceae</taxon>
        <taxon>Bacillariophycidae</taxon>
        <taxon>Naviculales</taxon>
        <taxon>Phaeodactylaceae</taxon>
        <taxon>Phaeodactylum</taxon>
    </lineage>
</organism>
<feature type="domain" description="ATP-grasp fold PylC-type" evidence="1">
    <location>
        <begin position="351"/>
        <end position="393"/>
    </location>
</feature>
<evidence type="ECO:0000259" key="1">
    <source>
        <dbReference type="Pfam" id="PF02655"/>
    </source>
</evidence>
<name>A0A8J9S2N9_PHATR</name>
<protein>
    <recommendedName>
        <fullName evidence="1">ATP-grasp fold PylC-type domain-containing protein</fullName>
    </recommendedName>
</protein>
<sequence length="490" mass="55455">MTDSTHHRAMSSINDFTLLELDRPDHGNGDGTLKELSSTSMIPRSTLVIVTETEKLHEDPTHGRSGSSTSLVASLSDFDFAFSKLQVKDWDMQTFYSDYIQQGREYLKETNNNVIMLFESPSSSTADSSFHNKTKYKFHDWPPPASTRSKGILGPCRYALMNGTSYPAFLRDGQAPDGLFAHWQKTVPGVVVPTLVPKVTDNDVVYAYLPVEQIQHHVNDPNTHYHLAGKDAIHLMTQKTTKLLPDTRTSRPCVVKTTHSMGSKGIFIIRNDDDEAEFEQFLNDSGHPTFVVTDFVDIARNVACHFFLHPDGEHLTWFGSNENKRLPDGSFSSDSYLEWQDQEKLKKMQLPFVEEVAQYCKSLGFWGFCGVDVLFDSRGRGYLVDINPRVTGSCPALMTLQLLRDKYAFTLGLFRRSGDINYYGDAQSLWKQVDEYNFANEGKSRIVIHSMYEAETGDRVRINIGVYGTDMEDCKAVLNQFAEPKREESP</sequence>